<comment type="caution">
    <text evidence="1">The sequence shown here is derived from an EMBL/GenBank/DDBJ whole genome shotgun (WGS) entry which is preliminary data.</text>
</comment>
<evidence type="ECO:0000313" key="1">
    <source>
        <dbReference type="EMBL" id="KAF3844351.1"/>
    </source>
</evidence>
<protein>
    <submittedName>
        <fullName evidence="1">Uncharacterized protein</fullName>
    </submittedName>
</protein>
<dbReference type="Proteomes" id="UP000518266">
    <property type="component" value="Unassembled WGS sequence"/>
</dbReference>
<sequence>MVPWQPGAVGVCRGRSRSSLGSGTNRRAIYSSECFNIGFCFGPYRLLLSSRVLWLLTSPSPSFLDSKCQMPRLLELYKARERRDTKIHSLLESLDSEVKEREPAALPKNIADVAVILEGRIVLRKLRDVPTALLC</sequence>
<dbReference type="EMBL" id="JAAKFY010000015">
    <property type="protein sequence ID" value="KAF3844351.1"/>
    <property type="molecule type" value="Genomic_DNA"/>
</dbReference>
<proteinExistence type="predicted"/>
<gene>
    <name evidence="1" type="ORF">F7725_007514</name>
</gene>
<organism evidence="1 2">
    <name type="scientific">Dissostichus mawsoni</name>
    <name type="common">Antarctic cod</name>
    <dbReference type="NCBI Taxonomy" id="36200"/>
    <lineage>
        <taxon>Eukaryota</taxon>
        <taxon>Metazoa</taxon>
        <taxon>Chordata</taxon>
        <taxon>Craniata</taxon>
        <taxon>Vertebrata</taxon>
        <taxon>Euteleostomi</taxon>
        <taxon>Actinopterygii</taxon>
        <taxon>Neopterygii</taxon>
        <taxon>Teleostei</taxon>
        <taxon>Neoteleostei</taxon>
        <taxon>Acanthomorphata</taxon>
        <taxon>Eupercaria</taxon>
        <taxon>Perciformes</taxon>
        <taxon>Notothenioidei</taxon>
        <taxon>Nototheniidae</taxon>
        <taxon>Dissostichus</taxon>
    </lineage>
</organism>
<dbReference type="AlphaFoldDB" id="A0A7J5Y5Q7"/>
<name>A0A7J5Y5Q7_DISMA</name>
<evidence type="ECO:0000313" key="2">
    <source>
        <dbReference type="Proteomes" id="UP000518266"/>
    </source>
</evidence>
<reference evidence="1 2" key="1">
    <citation type="submission" date="2020-03" db="EMBL/GenBank/DDBJ databases">
        <title>Dissostichus mawsoni Genome sequencing and assembly.</title>
        <authorList>
            <person name="Park H."/>
        </authorList>
    </citation>
    <scope>NUCLEOTIDE SEQUENCE [LARGE SCALE GENOMIC DNA]</scope>
    <source>
        <strain evidence="1">DM0001</strain>
        <tissue evidence="1">Muscle</tissue>
    </source>
</reference>
<keyword evidence="2" id="KW-1185">Reference proteome</keyword>
<accession>A0A7J5Y5Q7</accession>